<feature type="compositionally biased region" description="Pro residues" evidence="8">
    <location>
        <begin position="223"/>
        <end position="255"/>
    </location>
</feature>
<feature type="compositionally biased region" description="Basic and acidic residues" evidence="8">
    <location>
        <begin position="451"/>
        <end position="517"/>
    </location>
</feature>
<sequence>MADGVDIDLYAEDLDSDLNQESDYNHDSNVDLYDDVITASNNGAASEENQRASSKSSSSGKRVSVYVGNLTWWTTDQDVTDAINSIGVNDVYEIKFYENRANGQSKGFCIVTLGSENAFQVVLEKLPKKDIHGQNPVVTPCSRQNLNHFEMQSRKPGQSSSRSDSDRERERDREKSSSRSTSQSGRNHRDSHSPYSRGIAGLPLGPPPNQGPPLQFQTLPPQIQGPPPIRPPLPPGIPPLPPGLHGIPPPRPGTLPPGLLRIPPPRGPPPPLGPRNPLLDPRGPPPEWDPRSPLSHSLVPTLPPSRPPPPVPVPGLPPTIPPPSVHPPAPHVNPAFFSQPPPTSQPGDIYSRPPPAQYSDLRDRHESSIQSLNETEFEELMSRNRTVSSSAIGRAVADASAGDFAAAIETLVTAISLIKQSKVSNDDRCKILISSLQDTLHGIESKSYGSRTKERARSRERERSRERPSRREKPSRRERSRSREREYRERSRERDRYHEDRYREKERDREREHRSRH</sequence>
<organism evidence="11 12">
    <name type="scientific">Cordylochernes scorpioides</name>
    <dbReference type="NCBI Taxonomy" id="51811"/>
    <lineage>
        <taxon>Eukaryota</taxon>
        <taxon>Metazoa</taxon>
        <taxon>Ecdysozoa</taxon>
        <taxon>Arthropoda</taxon>
        <taxon>Chelicerata</taxon>
        <taxon>Arachnida</taxon>
        <taxon>Pseudoscorpiones</taxon>
        <taxon>Cheliferoidea</taxon>
        <taxon>Chernetidae</taxon>
        <taxon>Cordylochernes</taxon>
    </lineage>
</organism>
<evidence type="ECO:0000256" key="6">
    <source>
        <dbReference type="ARBA" id="ARBA00023242"/>
    </source>
</evidence>
<feature type="domain" description="RRM" evidence="9">
    <location>
        <begin position="63"/>
        <end position="143"/>
    </location>
</feature>
<dbReference type="Proteomes" id="UP001235939">
    <property type="component" value="Chromosome 01"/>
</dbReference>
<feature type="region of interest" description="Disordered" evidence="8">
    <location>
        <begin position="149"/>
        <end position="366"/>
    </location>
</feature>
<evidence type="ECO:0000256" key="7">
    <source>
        <dbReference type="PROSITE-ProRule" id="PRU00176"/>
    </source>
</evidence>
<evidence type="ECO:0000256" key="3">
    <source>
        <dbReference type="ARBA" id="ARBA00016259"/>
    </source>
</evidence>
<keyword evidence="12" id="KW-1185">Reference proteome</keyword>
<dbReference type="InterPro" id="IPR035979">
    <property type="entry name" value="RBD_domain_sf"/>
</dbReference>
<dbReference type="Pfam" id="PF25524">
    <property type="entry name" value="RSLD_CPSF6"/>
    <property type="match status" value="1"/>
</dbReference>
<feature type="compositionally biased region" description="Pro residues" evidence="8">
    <location>
        <begin position="301"/>
        <end position="331"/>
    </location>
</feature>
<evidence type="ECO:0000313" key="12">
    <source>
        <dbReference type="Proteomes" id="UP001235939"/>
    </source>
</evidence>
<comment type="similarity">
    <text evidence="2">Belongs to the RRM CPSF6/7 family.</text>
</comment>
<dbReference type="InterPro" id="IPR034772">
    <property type="entry name" value="CPSF6/7"/>
</dbReference>
<dbReference type="CDD" id="cd12643">
    <property type="entry name" value="RRM_CFIm68"/>
    <property type="match status" value="1"/>
</dbReference>
<dbReference type="Pfam" id="PF00076">
    <property type="entry name" value="RRM_1"/>
    <property type="match status" value="1"/>
</dbReference>
<comment type="subcellular location">
    <subcellularLocation>
        <location evidence="1">Nucleus</location>
    </subcellularLocation>
</comment>
<dbReference type="EMBL" id="CP092863">
    <property type="protein sequence ID" value="UYV61004.1"/>
    <property type="molecule type" value="Genomic_DNA"/>
</dbReference>
<keyword evidence="6" id="KW-0539">Nucleus</keyword>
<evidence type="ECO:0000256" key="8">
    <source>
        <dbReference type="SAM" id="MobiDB-lite"/>
    </source>
</evidence>
<keyword evidence="5 7" id="KW-0694">RNA-binding</keyword>
<protein>
    <recommendedName>
        <fullName evidence="3">Cleavage and polyadenylation specificity factor subunit 6</fullName>
    </recommendedName>
</protein>
<dbReference type="InterPro" id="IPR000504">
    <property type="entry name" value="RRM_dom"/>
</dbReference>
<evidence type="ECO:0000256" key="2">
    <source>
        <dbReference type="ARBA" id="ARBA00006265"/>
    </source>
</evidence>
<reference evidence="11 12" key="1">
    <citation type="submission" date="2022-01" db="EMBL/GenBank/DDBJ databases">
        <title>A chromosomal length assembly of Cordylochernes scorpioides.</title>
        <authorList>
            <person name="Zeh D."/>
            <person name="Zeh J."/>
        </authorList>
    </citation>
    <scope>NUCLEOTIDE SEQUENCE [LARGE SCALE GENOMIC DNA]</scope>
    <source>
        <strain evidence="11">IN4F17</strain>
        <tissue evidence="11">Whole Body</tissue>
    </source>
</reference>
<evidence type="ECO:0000256" key="1">
    <source>
        <dbReference type="ARBA" id="ARBA00004123"/>
    </source>
</evidence>
<dbReference type="InterPro" id="IPR057951">
    <property type="entry name" value="CPSF6/7_RSLD_N"/>
</dbReference>
<dbReference type="InterPro" id="IPR012677">
    <property type="entry name" value="Nucleotide-bd_a/b_plait_sf"/>
</dbReference>
<keyword evidence="4" id="KW-0507">mRNA processing</keyword>
<proteinExistence type="inferred from homology"/>
<name>A0ABY6JY81_9ARAC</name>
<dbReference type="PROSITE" id="PS50102">
    <property type="entry name" value="RRM"/>
    <property type="match status" value="1"/>
</dbReference>
<dbReference type="SMART" id="SM00360">
    <property type="entry name" value="RRM"/>
    <property type="match status" value="1"/>
</dbReference>
<feature type="compositionally biased region" description="Pro residues" evidence="8">
    <location>
        <begin position="262"/>
        <end position="274"/>
    </location>
</feature>
<dbReference type="SUPFAM" id="SSF54928">
    <property type="entry name" value="RNA-binding domain, RBD"/>
    <property type="match status" value="1"/>
</dbReference>
<evidence type="ECO:0000259" key="9">
    <source>
        <dbReference type="PROSITE" id="PS50102"/>
    </source>
</evidence>
<feature type="region of interest" description="Disordered" evidence="8">
    <location>
        <begin position="444"/>
        <end position="517"/>
    </location>
</feature>
<dbReference type="Gene3D" id="3.30.70.330">
    <property type="match status" value="1"/>
</dbReference>
<feature type="compositionally biased region" description="Basic and acidic residues" evidence="8">
    <location>
        <begin position="163"/>
        <end position="177"/>
    </location>
</feature>
<evidence type="ECO:0000256" key="5">
    <source>
        <dbReference type="ARBA" id="ARBA00022884"/>
    </source>
</evidence>
<dbReference type="InterPro" id="IPR034769">
    <property type="entry name" value="CPSF6_RRM"/>
</dbReference>
<gene>
    <name evidence="10" type="ORF">LAZ67_1003073</name>
    <name evidence="11" type="ORF">LAZ67_1003084</name>
</gene>
<dbReference type="EMBL" id="CP092863">
    <property type="protein sequence ID" value="UYV61006.1"/>
    <property type="molecule type" value="Genomic_DNA"/>
</dbReference>
<feature type="compositionally biased region" description="Low complexity" evidence="8">
    <location>
        <begin position="212"/>
        <end position="222"/>
    </location>
</feature>
<evidence type="ECO:0000313" key="10">
    <source>
        <dbReference type="EMBL" id="UYV61004.1"/>
    </source>
</evidence>
<evidence type="ECO:0000313" key="11">
    <source>
        <dbReference type="EMBL" id="UYV61006.1"/>
    </source>
</evidence>
<dbReference type="PANTHER" id="PTHR23204">
    <property type="entry name" value="CLEAVAGE AND POLYADENYLATION SPECIFIC FACTOR"/>
    <property type="match status" value="1"/>
</dbReference>
<evidence type="ECO:0000256" key="4">
    <source>
        <dbReference type="ARBA" id="ARBA00022664"/>
    </source>
</evidence>
<accession>A0ABY6JY81</accession>